<feature type="compositionally biased region" description="Low complexity" evidence="1">
    <location>
        <begin position="353"/>
        <end position="365"/>
    </location>
</feature>
<evidence type="ECO:0000259" key="2">
    <source>
        <dbReference type="SMART" id="SM00355"/>
    </source>
</evidence>
<feature type="region of interest" description="Disordered" evidence="1">
    <location>
        <begin position="227"/>
        <end position="246"/>
    </location>
</feature>
<feature type="domain" description="C2H2-type" evidence="2">
    <location>
        <begin position="431"/>
        <end position="457"/>
    </location>
</feature>
<feature type="region of interest" description="Disordered" evidence="1">
    <location>
        <begin position="329"/>
        <end position="393"/>
    </location>
</feature>
<organism evidence="3 4">
    <name type="scientific">Coleophoma cylindrospora</name>
    <dbReference type="NCBI Taxonomy" id="1849047"/>
    <lineage>
        <taxon>Eukaryota</taxon>
        <taxon>Fungi</taxon>
        <taxon>Dikarya</taxon>
        <taxon>Ascomycota</taxon>
        <taxon>Pezizomycotina</taxon>
        <taxon>Leotiomycetes</taxon>
        <taxon>Helotiales</taxon>
        <taxon>Dermateaceae</taxon>
        <taxon>Coleophoma</taxon>
    </lineage>
</organism>
<feature type="region of interest" description="Disordered" evidence="1">
    <location>
        <begin position="63"/>
        <end position="137"/>
    </location>
</feature>
<keyword evidence="4" id="KW-1185">Reference proteome</keyword>
<feature type="compositionally biased region" description="Polar residues" evidence="1">
    <location>
        <begin position="100"/>
        <end position="137"/>
    </location>
</feature>
<dbReference type="InterPro" id="IPR059095">
    <property type="entry name" value="Znf_C2H2_17_2nd"/>
</dbReference>
<dbReference type="Gene3D" id="3.30.160.60">
    <property type="entry name" value="Classic Zinc Finger"/>
    <property type="match status" value="1"/>
</dbReference>
<dbReference type="SMART" id="SM00355">
    <property type="entry name" value="ZnF_C2H2"/>
    <property type="match status" value="2"/>
</dbReference>
<dbReference type="Pfam" id="PF26176">
    <property type="entry name" value="zf_C2H2_17_2"/>
    <property type="match status" value="1"/>
</dbReference>
<feature type="compositionally biased region" description="Low complexity" evidence="1">
    <location>
        <begin position="536"/>
        <end position="548"/>
    </location>
</feature>
<feature type="domain" description="C2H2-type" evidence="2">
    <location>
        <begin position="467"/>
        <end position="497"/>
    </location>
</feature>
<reference evidence="3 4" key="1">
    <citation type="journal article" date="2018" name="IMA Fungus">
        <title>IMA Genome-F 9: Draft genome sequence of Annulohypoxylon stygium, Aspergillus mulundensis, Berkeleyomyces basicola (syn. Thielaviopsis basicola), Ceratocystis smalleyi, two Cercospora beticola strains, Coleophoma cylindrospora, Fusarium fracticaudum, Phialophora cf. hyalina, and Morchella septimelata.</title>
        <authorList>
            <person name="Wingfield B.D."/>
            <person name="Bills G.F."/>
            <person name="Dong Y."/>
            <person name="Huang W."/>
            <person name="Nel W.J."/>
            <person name="Swalarsk-Parry B.S."/>
            <person name="Vaghefi N."/>
            <person name="Wilken P.M."/>
            <person name="An Z."/>
            <person name="de Beer Z.W."/>
            <person name="De Vos L."/>
            <person name="Chen L."/>
            <person name="Duong T.A."/>
            <person name="Gao Y."/>
            <person name="Hammerbacher A."/>
            <person name="Kikkert J.R."/>
            <person name="Li Y."/>
            <person name="Li H."/>
            <person name="Li K."/>
            <person name="Li Q."/>
            <person name="Liu X."/>
            <person name="Ma X."/>
            <person name="Naidoo K."/>
            <person name="Pethybridge S.J."/>
            <person name="Sun J."/>
            <person name="Steenkamp E.T."/>
            <person name="van der Nest M.A."/>
            <person name="van Wyk S."/>
            <person name="Wingfield M.J."/>
            <person name="Xiong C."/>
            <person name="Yue Q."/>
            <person name="Zhang X."/>
        </authorList>
    </citation>
    <scope>NUCLEOTIDE SEQUENCE [LARGE SCALE GENOMIC DNA]</scope>
    <source>
        <strain evidence="3 4">BP6252</strain>
    </source>
</reference>
<name>A0A3D8QT27_9HELO</name>
<dbReference type="OrthoDB" id="5062908at2759"/>
<feature type="region of interest" description="Disordered" evidence="1">
    <location>
        <begin position="495"/>
        <end position="554"/>
    </location>
</feature>
<dbReference type="InterPro" id="IPR059009">
    <property type="entry name" value="Znf_C2H2_17_1st"/>
</dbReference>
<feature type="compositionally biased region" description="Polar residues" evidence="1">
    <location>
        <begin position="501"/>
        <end position="517"/>
    </location>
</feature>
<dbReference type="InterPro" id="IPR013087">
    <property type="entry name" value="Znf_C2H2_type"/>
</dbReference>
<proteinExistence type="predicted"/>
<dbReference type="AlphaFoldDB" id="A0A3D8QT27"/>
<evidence type="ECO:0000313" key="3">
    <source>
        <dbReference type="EMBL" id="RDW64959.1"/>
    </source>
</evidence>
<protein>
    <recommendedName>
        <fullName evidence="2">C2H2-type domain-containing protein</fullName>
    </recommendedName>
</protein>
<dbReference type="Proteomes" id="UP000256645">
    <property type="component" value="Unassembled WGS sequence"/>
</dbReference>
<feature type="compositionally biased region" description="Basic and acidic residues" evidence="1">
    <location>
        <begin position="380"/>
        <end position="393"/>
    </location>
</feature>
<feature type="compositionally biased region" description="Polar residues" evidence="1">
    <location>
        <begin position="63"/>
        <end position="78"/>
    </location>
</feature>
<evidence type="ECO:0000256" key="1">
    <source>
        <dbReference type="SAM" id="MobiDB-lite"/>
    </source>
</evidence>
<gene>
    <name evidence="3" type="ORF">BP6252_10610</name>
</gene>
<comment type="caution">
    <text evidence="3">The sequence shown here is derived from an EMBL/GenBank/DDBJ whole genome shotgun (WGS) entry which is preliminary data.</text>
</comment>
<evidence type="ECO:0000313" key="4">
    <source>
        <dbReference type="Proteomes" id="UP000256645"/>
    </source>
</evidence>
<dbReference type="Pfam" id="PF26177">
    <property type="entry name" value="zf_C2H2_17_1st"/>
    <property type="match status" value="1"/>
</dbReference>
<dbReference type="EMBL" id="PDLM01000012">
    <property type="protein sequence ID" value="RDW64959.1"/>
    <property type="molecule type" value="Genomic_DNA"/>
</dbReference>
<sequence length="616" mass="68408">MSGLKHYHAASCGYDISSSSGETFFNVPGLSLHHTEPAQQGQYSVPTWNQSGEGQQYLKHESTVQGHSQNRFSQQNPFHGQISHDGLPNGRNVQLYPDSGRSQWNDDSSTSQSVPMARFSSQDSMGAQSQRTTASSISEYNDHARSIRMYSNSQVSFPMSSAASDTRDRSVSPVMYTPTQQTEYPSFDSFQFHEEDLNDSSFFHRESVNMPPRSIAGSVMTDHSNSMFSAPEDMPFGPQERPSRSMAGQISIPTSGSMGFQTEGAMDVGSLWHSNTLDSHNSSPILFTESWALNQQMVPTTNPNTYSPSIPSTVGLSPRFELAELPDTMAPFPAMPERPVRKPVGPRLSKVASDISSRGRSSNSDESFKLATRPSVEVDNSARDHPLYQNAKPDENGLYHCPFEGKPSCQHKPEKLKCNYDKFVDSHLKPYRCKVQSCGNLSFSSTACLLRHEREAHAMHGHGDKPYLCKYDGCDRGVPGNGFPRSWNLKDHMKRVHNDPGLSTRSNASGSPTPSVRSNKRRKAEAKESEKEKEPAPQVAAPVAAPQPTLSDTDRYFQSEERLLDTVKRLKALGPEKVSTMLLLRDARNYINQMAETTQRIHAPNNLKRSYSQQSG</sequence>
<feature type="compositionally biased region" description="Basic and acidic residues" evidence="1">
    <location>
        <begin position="525"/>
        <end position="535"/>
    </location>
</feature>
<accession>A0A3D8QT27</accession>
<dbReference type="STRING" id="1849047.A0A3D8QT27"/>